<evidence type="ECO:0000313" key="2">
    <source>
        <dbReference type="Proteomes" id="UP000789366"/>
    </source>
</evidence>
<protein>
    <submittedName>
        <fullName evidence="1">8486_t:CDS:1</fullName>
    </submittedName>
</protein>
<reference evidence="1" key="1">
    <citation type="submission" date="2021-06" db="EMBL/GenBank/DDBJ databases">
        <authorList>
            <person name="Kallberg Y."/>
            <person name="Tangrot J."/>
            <person name="Rosling A."/>
        </authorList>
    </citation>
    <scope>NUCLEOTIDE SEQUENCE</scope>
    <source>
        <strain evidence="1">28 12/20/2015</strain>
    </source>
</reference>
<feature type="non-terminal residue" evidence="1">
    <location>
        <position position="1"/>
    </location>
</feature>
<comment type="caution">
    <text evidence="1">The sequence shown here is derived from an EMBL/GenBank/DDBJ whole genome shotgun (WGS) entry which is preliminary data.</text>
</comment>
<sequence>ISVSSNADWHNAGSSFCSLLIHPYNKKPAVFVSKILEDKRIIELYQNASKIKTFYSSTSSDIWKNSGFIKKFDGIELFGLTNNYTQLLLKKQHIDIPTCKPIDWMNLPLMTTLYEYHLKKRTLSNINWYHIF</sequence>
<proteinExistence type="predicted"/>
<organism evidence="1 2">
    <name type="scientific">Cetraspora pellucida</name>
    <dbReference type="NCBI Taxonomy" id="1433469"/>
    <lineage>
        <taxon>Eukaryota</taxon>
        <taxon>Fungi</taxon>
        <taxon>Fungi incertae sedis</taxon>
        <taxon>Mucoromycota</taxon>
        <taxon>Glomeromycotina</taxon>
        <taxon>Glomeromycetes</taxon>
        <taxon>Diversisporales</taxon>
        <taxon>Gigasporaceae</taxon>
        <taxon>Cetraspora</taxon>
    </lineage>
</organism>
<dbReference type="Proteomes" id="UP000789366">
    <property type="component" value="Unassembled WGS sequence"/>
</dbReference>
<name>A0ACA9P5M1_9GLOM</name>
<dbReference type="EMBL" id="CAJVPW010020781">
    <property type="protein sequence ID" value="CAG8690626.1"/>
    <property type="molecule type" value="Genomic_DNA"/>
</dbReference>
<evidence type="ECO:0000313" key="1">
    <source>
        <dbReference type="EMBL" id="CAG8690626.1"/>
    </source>
</evidence>
<keyword evidence="2" id="KW-1185">Reference proteome</keyword>
<gene>
    <name evidence="1" type="ORF">SPELUC_LOCUS10731</name>
</gene>
<accession>A0ACA9P5M1</accession>